<dbReference type="RefSeq" id="WP_327789255.1">
    <property type="nucleotide sequence ID" value="NZ_JARGEQ010000096.1"/>
</dbReference>
<reference evidence="2 3" key="1">
    <citation type="submission" date="2023-03" db="EMBL/GenBank/DDBJ databases">
        <title>YIM 152171 draft genome.</title>
        <authorList>
            <person name="Yang Z."/>
        </authorList>
    </citation>
    <scope>NUCLEOTIDE SEQUENCE [LARGE SCALE GENOMIC DNA]</scope>
    <source>
        <strain evidence="2 3">YIM 152171</strain>
    </source>
</reference>
<dbReference type="AlphaFoldDB" id="A0AAP3XSD4"/>
<sequence length="198" mass="21263">MSDTIAPAADPAAAPDAPPVTKTNLSPEDQATFSALLTDLTRRHAPEGAVEEHWVGQMAMAMLRGRWADALEQRVVEAALAGETCKGLPASVLPRWRTRLEKDFCRAVRELEASKAERRAAAPAMPLTSLDQRMAAFEAELARDPQAALASLLAAPDPFADDGTDEPEGFLAHRGTNEPEPPLNRAQRHRLASAGRAA</sequence>
<evidence type="ECO:0000313" key="2">
    <source>
        <dbReference type="EMBL" id="MDF1586835.1"/>
    </source>
</evidence>
<accession>A0AAP3XSD4</accession>
<protein>
    <submittedName>
        <fullName evidence="2">Uncharacterized protein</fullName>
    </submittedName>
</protein>
<dbReference type="Proteomes" id="UP001301140">
    <property type="component" value="Unassembled WGS sequence"/>
</dbReference>
<organism evidence="2 3">
    <name type="scientific">Marinimicrococcus flavescens</name>
    <dbReference type="NCBI Taxonomy" id="3031815"/>
    <lineage>
        <taxon>Bacteria</taxon>
        <taxon>Pseudomonadati</taxon>
        <taxon>Pseudomonadota</taxon>
        <taxon>Alphaproteobacteria</taxon>
        <taxon>Geminicoccales</taxon>
        <taxon>Geminicoccaceae</taxon>
        <taxon>Marinimicrococcus</taxon>
    </lineage>
</organism>
<name>A0AAP3XSD4_9PROT</name>
<comment type="caution">
    <text evidence="2">The sequence shown here is derived from an EMBL/GenBank/DDBJ whole genome shotgun (WGS) entry which is preliminary data.</text>
</comment>
<proteinExistence type="predicted"/>
<evidence type="ECO:0000256" key="1">
    <source>
        <dbReference type="SAM" id="MobiDB-lite"/>
    </source>
</evidence>
<feature type="region of interest" description="Disordered" evidence="1">
    <location>
        <begin position="153"/>
        <end position="198"/>
    </location>
</feature>
<gene>
    <name evidence="2" type="ORF">PZ740_10635</name>
</gene>
<evidence type="ECO:0000313" key="3">
    <source>
        <dbReference type="Proteomes" id="UP001301140"/>
    </source>
</evidence>
<feature type="compositionally biased region" description="Acidic residues" evidence="1">
    <location>
        <begin position="159"/>
        <end position="168"/>
    </location>
</feature>
<dbReference type="EMBL" id="JARGEQ010000096">
    <property type="protein sequence ID" value="MDF1586835.1"/>
    <property type="molecule type" value="Genomic_DNA"/>
</dbReference>
<feature type="compositionally biased region" description="Low complexity" evidence="1">
    <location>
        <begin position="1"/>
        <end position="15"/>
    </location>
</feature>
<keyword evidence="3" id="KW-1185">Reference proteome</keyword>
<feature type="region of interest" description="Disordered" evidence="1">
    <location>
        <begin position="1"/>
        <end position="27"/>
    </location>
</feature>